<dbReference type="PANTHER" id="PTHR19871">
    <property type="entry name" value="BETA TRANSDUCIN-RELATED PROTEIN"/>
    <property type="match status" value="1"/>
</dbReference>
<dbReference type="SUPFAM" id="SSF52540">
    <property type="entry name" value="P-loop containing nucleoside triphosphate hydrolases"/>
    <property type="match status" value="1"/>
</dbReference>
<evidence type="ECO:0000259" key="5">
    <source>
        <dbReference type="Pfam" id="PF05729"/>
    </source>
</evidence>
<dbReference type="InterPro" id="IPR011047">
    <property type="entry name" value="Quinoprotein_ADH-like_sf"/>
</dbReference>
<feature type="region of interest" description="Disordered" evidence="4">
    <location>
        <begin position="1435"/>
        <end position="1470"/>
    </location>
</feature>
<proteinExistence type="predicted"/>
<feature type="region of interest" description="Disordered" evidence="4">
    <location>
        <begin position="174"/>
        <end position="200"/>
    </location>
</feature>
<dbReference type="InterPro" id="IPR001680">
    <property type="entry name" value="WD40_rpt"/>
</dbReference>
<dbReference type="InterPro" id="IPR052752">
    <property type="entry name" value="NACHT-WD_repeat"/>
</dbReference>
<dbReference type="PANTHER" id="PTHR19871:SF43">
    <property type="entry name" value="SI:CH211-212K18.6"/>
    <property type="match status" value="1"/>
</dbReference>
<dbReference type="SUPFAM" id="SSF50978">
    <property type="entry name" value="WD40 repeat-like"/>
    <property type="match status" value="1"/>
</dbReference>
<feature type="region of interest" description="Disordered" evidence="4">
    <location>
        <begin position="1695"/>
        <end position="1735"/>
    </location>
</feature>
<dbReference type="SUPFAM" id="SSF50998">
    <property type="entry name" value="Quinoprotein alcohol dehydrogenase-like"/>
    <property type="match status" value="1"/>
</dbReference>
<dbReference type="Pfam" id="PF25469">
    <property type="entry name" value="WHD_NWD1"/>
    <property type="match status" value="1"/>
</dbReference>
<dbReference type="PROSITE" id="PS50082">
    <property type="entry name" value="WD_REPEATS_2"/>
    <property type="match status" value="1"/>
</dbReference>
<dbReference type="InterPro" id="IPR007111">
    <property type="entry name" value="NACHT_NTPase"/>
</dbReference>
<dbReference type="PROSITE" id="PS00678">
    <property type="entry name" value="WD_REPEATS_1"/>
    <property type="match status" value="1"/>
</dbReference>
<keyword evidence="2" id="KW-0677">Repeat</keyword>
<dbReference type="OrthoDB" id="2325716at2759"/>
<evidence type="ECO:0000256" key="1">
    <source>
        <dbReference type="ARBA" id="ARBA00022574"/>
    </source>
</evidence>
<dbReference type="Gene3D" id="2.130.10.10">
    <property type="entry name" value="YVTN repeat-like/Quinoprotein amine dehydrogenase"/>
    <property type="match status" value="3"/>
</dbReference>
<sequence>MSGTLLPPLANLAEERCESCESDEGEMHAGISSPVTSEDMESERTVLVSKVFSKGLRQFCKEWGYELQVMDPHWGLKDVWMDNHAHADICLDLLEKCKTAANGPFFLMMVGQKLGYQPLPKQLNPDEFSVITCGIKKEKDALVAAWKTKLAAIESLDNKGLSVEDGGTLISRSMSISSQRSQRRSSVYGDHSEPKEDPEVTAQKAAEKECDDNLVAMETWYKLDLNQIPPTYVLQNISSELRDFTSSDKIKKQRARNQWTVIYKQLLDIIKKYLSEKVVTAERWAELLETLPESELRTALPMGAPAKSDAVYVINRNIPDLRRNLQDFTAKEYIDLLQMKSEVDDPSYERVQNLKYDVLPNMVGEQNIKEVSVRWHKDGFGQSDRTHSLYLDKYRKLATRASVQVRTLFENDQGSKVIPTDDLYEDVAQHALFAQNRCKTFFGRKETLREVKDYLQSDLRQPLVFHGEPGIGKSSLIAKSLELLPKWLDSHPAFIVYRFVGATPSSCDTHALVGSICRQICHLYDLEQSTIPEDFYGVVNDFEVKLGSASSENPLVMLLDGLDEIQTNRKDLSWLPKTLPEHVKMILTTQSGDECDDLKILKKQCPSAKYLAIPQLSQKEIAFLLNYQLTSADRTLTETQHTVAMEMCQVNPNPLFLTLLCNEASRWRSFAEKRETYLPNELRKLVNATFVQLESSHGDSVVRRALGYLTAAEFGLSWTELEDLLSVDDTVMVDVTTHNATRLWHFPPGLLCRLMKDLEPWLTTVKMDGVWLYRWSHQEFRHAATERYLNMRDKAPSYHFALAEYYMSKWADKRKPYPGSESGAERHIDRQRVTLEYQASIGPGEEVLYNFRKLKELPHHLLKSNQLAVLKKEILFDFEWNITKLKATSFREVLNDLHSALTIDPNDPELRLLSETLLYSEEALKHDPNQLASQLAGRLSRMIMDSKPRSAVDNVKYPLLVQMINQANNPSSPALIPSVSCLAQPGGILYDLLAGHADHINAVCVSSDGFLAATASKDNSVKLWDLMTRRVLKTISGTGQNCPHCMEHQYMVAFFSGSNAIRAWDVSKGVDMIFEREFVQVGVHKDRSLCMSLQSHGDKVLYAFRSDSKAYVINVTNGKRVLELQPPKDGASVTALAISRDFYIVACRYIYMTLSEIHQLELFDNTSGAHSRSIRGCTNDVVRELYVNKNSTHALCISPSQQSNSSEIAVWNLDTDEHKHMAKHPQLSSLAACVDLNFFLTASRSDKALRIWNIKKRINERDPSDSGRGTSQRGICQLIPMLNNPRYVVAKTRDNGPLSVWNVVKGKCSGSAVRIERGLTNQYDVVLIRDDRVVILSDRGEATDDAVAVYQTVYVYSLKTKKFIRKVSDTFIVPSPAHEYHLLEGELMMGLSESRDHLIVWCLENGQIKFRIKRSQDSKGWRAPREDEEEVKKRLERAGTAQMTPWDRRSESVEARARRKASEAERERKKLEDCRLEKENPIEQYCLSRDEKVVVCSYFAHHFNVFEVSSQNHLHTLEMEDSMMYLYNSAMTFTGSHLVHTNYNDVEKTSYVTVWDLRKGSLKKRLKNEPNVCCVAMNQSADRVVFGNGKNHLKVWDIRRKQSSLRKLRGSSNSFELGEASKIFMIGNGERALVFANDLLLWNLDDGTHLATFTPDLKISCIEVVLDSQLIVLALNDSSDVVTLRLKGKNIKPVDADARSEGKGEELFGETTGDSTDEGEEEEDDEKREGETEDW</sequence>
<evidence type="ECO:0000259" key="6">
    <source>
        <dbReference type="Pfam" id="PF25469"/>
    </source>
</evidence>
<protein>
    <submittedName>
        <fullName evidence="7">Uncharacterized protein</fullName>
    </submittedName>
</protein>
<gene>
    <name evidence="7" type="ORF">BSL78_07426</name>
</gene>
<reference evidence="7 8" key="1">
    <citation type="journal article" date="2017" name="PLoS Biol.">
        <title>The sea cucumber genome provides insights into morphological evolution and visceral regeneration.</title>
        <authorList>
            <person name="Zhang X."/>
            <person name="Sun L."/>
            <person name="Yuan J."/>
            <person name="Sun Y."/>
            <person name="Gao Y."/>
            <person name="Zhang L."/>
            <person name="Li S."/>
            <person name="Dai H."/>
            <person name="Hamel J.F."/>
            <person name="Liu C."/>
            <person name="Yu Y."/>
            <person name="Liu S."/>
            <person name="Lin W."/>
            <person name="Guo K."/>
            <person name="Jin S."/>
            <person name="Xu P."/>
            <person name="Storey K.B."/>
            <person name="Huan P."/>
            <person name="Zhang T."/>
            <person name="Zhou Y."/>
            <person name="Zhang J."/>
            <person name="Lin C."/>
            <person name="Li X."/>
            <person name="Xing L."/>
            <person name="Huo D."/>
            <person name="Sun M."/>
            <person name="Wang L."/>
            <person name="Mercier A."/>
            <person name="Li F."/>
            <person name="Yang H."/>
            <person name="Xiang J."/>
        </authorList>
    </citation>
    <scope>NUCLEOTIDE SEQUENCE [LARGE SCALE GENOMIC DNA]</scope>
    <source>
        <strain evidence="7">Shaxun</strain>
        <tissue evidence="7">Muscle</tissue>
    </source>
</reference>
<feature type="repeat" description="WD" evidence="3">
    <location>
        <begin position="993"/>
        <end position="1034"/>
    </location>
</feature>
<dbReference type="PROSITE" id="PS50294">
    <property type="entry name" value="WD_REPEATS_REGION"/>
    <property type="match status" value="1"/>
</dbReference>
<dbReference type="InterPro" id="IPR036322">
    <property type="entry name" value="WD40_repeat_dom_sf"/>
</dbReference>
<dbReference type="STRING" id="307972.A0A2G8L640"/>
<accession>A0A2G8L640</accession>
<feature type="compositionally biased region" description="Acidic residues" evidence="4">
    <location>
        <begin position="1715"/>
        <end position="1735"/>
    </location>
</feature>
<feature type="compositionally biased region" description="Low complexity" evidence="4">
    <location>
        <begin position="174"/>
        <end position="186"/>
    </location>
</feature>
<dbReference type="InterPro" id="IPR019775">
    <property type="entry name" value="WD40_repeat_CS"/>
</dbReference>
<feature type="domain" description="NACHT" evidence="5">
    <location>
        <begin position="462"/>
        <end position="625"/>
    </location>
</feature>
<evidence type="ECO:0000313" key="8">
    <source>
        <dbReference type="Proteomes" id="UP000230750"/>
    </source>
</evidence>
<dbReference type="SMART" id="SM00320">
    <property type="entry name" value="WD40"/>
    <property type="match status" value="3"/>
</dbReference>
<dbReference type="Pfam" id="PF00400">
    <property type="entry name" value="WD40"/>
    <property type="match status" value="1"/>
</dbReference>
<feature type="compositionally biased region" description="Basic and acidic residues" evidence="4">
    <location>
        <begin position="1695"/>
        <end position="1706"/>
    </location>
</feature>
<dbReference type="Proteomes" id="UP000230750">
    <property type="component" value="Unassembled WGS sequence"/>
</dbReference>
<dbReference type="InterPro" id="IPR015943">
    <property type="entry name" value="WD40/YVTN_repeat-like_dom_sf"/>
</dbReference>
<dbReference type="InterPro" id="IPR027417">
    <property type="entry name" value="P-loop_NTPase"/>
</dbReference>
<keyword evidence="8" id="KW-1185">Reference proteome</keyword>
<feature type="domain" description="NWD1/2-like winged helix-turn-helix" evidence="6">
    <location>
        <begin position="681"/>
        <end position="791"/>
    </location>
</feature>
<evidence type="ECO:0000256" key="3">
    <source>
        <dbReference type="PROSITE-ProRule" id="PRU00221"/>
    </source>
</evidence>
<dbReference type="Gene3D" id="3.40.50.300">
    <property type="entry name" value="P-loop containing nucleotide triphosphate hydrolases"/>
    <property type="match status" value="1"/>
</dbReference>
<evidence type="ECO:0000256" key="2">
    <source>
        <dbReference type="ARBA" id="ARBA00022737"/>
    </source>
</evidence>
<comment type="caution">
    <text evidence="7">The sequence shown here is derived from an EMBL/GenBank/DDBJ whole genome shotgun (WGS) entry which is preliminary data.</text>
</comment>
<keyword evidence="1 3" id="KW-0853">WD repeat</keyword>
<organism evidence="7 8">
    <name type="scientific">Stichopus japonicus</name>
    <name type="common">Sea cucumber</name>
    <dbReference type="NCBI Taxonomy" id="307972"/>
    <lineage>
        <taxon>Eukaryota</taxon>
        <taxon>Metazoa</taxon>
        <taxon>Echinodermata</taxon>
        <taxon>Eleutherozoa</taxon>
        <taxon>Echinozoa</taxon>
        <taxon>Holothuroidea</taxon>
        <taxon>Aspidochirotacea</taxon>
        <taxon>Aspidochirotida</taxon>
        <taxon>Stichopodidae</taxon>
        <taxon>Apostichopus</taxon>
    </lineage>
</organism>
<feature type="compositionally biased region" description="Basic and acidic residues" evidence="4">
    <location>
        <begin position="1446"/>
        <end position="1470"/>
    </location>
</feature>
<evidence type="ECO:0000313" key="7">
    <source>
        <dbReference type="EMBL" id="PIK55655.1"/>
    </source>
</evidence>
<dbReference type="InterPro" id="IPR057588">
    <property type="entry name" value="NWD1/2-like_WH"/>
</dbReference>
<dbReference type="Pfam" id="PF05729">
    <property type="entry name" value="NACHT"/>
    <property type="match status" value="1"/>
</dbReference>
<dbReference type="EMBL" id="MRZV01000206">
    <property type="protein sequence ID" value="PIK55655.1"/>
    <property type="molecule type" value="Genomic_DNA"/>
</dbReference>
<name>A0A2G8L640_STIJA</name>
<evidence type="ECO:0000256" key="4">
    <source>
        <dbReference type="SAM" id="MobiDB-lite"/>
    </source>
</evidence>